<evidence type="ECO:0000313" key="2">
    <source>
        <dbReference type="Proteomes" id="UP000887013"/>
    </source>
</evidence>
<proteinExistence type="predicted"/>
<reference evidence="1" key="1">
    <citation type="submission" date="2020-08" db="EMBL/GenBank/DDBJ databases">
        <title>Multicomponent nature underlies the extraordinary mechanical properties of spider dragline silk.</title>
        <authorList>
            <person name="Kono N."/>
            <person name="Nakamura H."/>
            <person name="Mori M."/>
            <person name="Yoshida Y."/>
            <person name="Ohtoshi R."/>
            <person name="Malay A.D."/>
            <person name="Moran D.A.P."/>
            <person name="Tomita M."/>
            <person name="Numata K."/>
            <person name="Arakawa K."/>
        </authorList>
    </citation>
    <scope>NUCLEOTIDE SEQUENCE</scope>
</reference>
<accession>A0A8X6TS84</accession>
<name>A0A8X6TS84_NEPPI</name>
<dbReference type="OrthoDB" id="6435133at2759"/>
<keyword evidence="2" id="KW-1185">Reference proteome</keyword>
<dbReference type="Proteomes" id="UP000887013">
    <property type="component" value="Unassembled WGS sequence"/>
</dbReference>
<dbReference type="AlphaFoldDB" id="A0A8X6TS84"/>
<sequence length="89" mass="9755">MGSSSCLRKKSIAQNFGLNILPCKKDLYSFNLLIPVTQCISETIVDLQIGDVLGNNMYVLVLPNSTQPVDLLVGRPFLDLPLCCLSKGR</sequence>
<comment type="caution">
    <text evidence="1">The sequence shown here is derived from an EMBL/GenBank/DDBJ whole genome shotgun (WGS) entry which is preliminary data.</text>
</comment>
<evidence type="ECO:0000313" key="1">
    <source>
        <dbReference type="EMBL" id="GFT50171.1"/>
    </source>
</evidence>
<dbReference type="EMBL" id="BMAW01065381">
    <property type="protein sequence ID" value="GFT50171.1"/>
    <property type="molecule type" value="Genomic_DNA"/>
</dbReference>
<protein>
    <submittedName>
        <fullName evidence="1">Uncharacterized protein</fullName>
    </submittedName>
</protein>
<gene>
    <name evidence="1" type="ORF">NPIL_196931</name>
</gene>
<organism evidence="1 2">
    <name type="scientific">Nephila pilipes</name>
    <name type="common">Giant wood spider</name>
    <name type="synonym">Nephila maculata</name>
    <dbReference type="NCBI Taxonomy" id="299642"/>
    <lineage>
        <taxon>Eukaryota</taxon>
        <taxon>Metazoa</taxon>
        <taxon>Ecdysozoa</taxon>
        <taxon>Arthropoda</taxon>
        <taxon>Chelicerata</taxon>
        <taxon>Arachnida</taxon>
        <taxon>Araneae</taxon>
        <taxon>Araneomorphae</taxon>
        <taxon>Entelegynae</taxon>
        <taxon>Araneoidea</taxon>
        <taxon>Nephilidae</taxon>
        <taxon>Nephila</taxon>
    </lineage>
</organism>